<dbReference type="AlphaFoldDB" id="A0A2K8QJ73"/>
<evidence type="ECO:0000256" key="3">
    <source>
        <dbReference type="ARBA" id="ARBA00022500"/>
    </source>
</evidence>
<keyword evidence="14" id="KW-1185">Reference proteome</keyword>
<keyword evidence="7 9" id="KW-0807">Transducer</keyword>
<dbReference type="InterPro" id="IPR051310">
    <property type="entry name" value="MCP_chemotaxis"/>
</dbReference>
<evidence type="ECO:0000256" key="2">
    <source>
        <dbReference type="ARBA" id="ARBA00022475"/>
    </source>
</evidence>
<dbReference type="SMART" id="SM00304">
    <property type="entry name" value="HAMP"/>
    <property type="match status" value="1"/>
</dbReference>
<dbReference type="GO" id="GO:0004888">
    <property type="term" value="F:transmembrane signaling receptor activity"/>
    <property type="evidence" value="ECO:0007669"/>
    <property type="project" value="InterPro"/>
</dbReference>
<proteinExistence type="inferred from homology"/>
<keyword evidence="5 10" id="KW-1133">Transmembrane helix</keyword>
<dbReference type="SUPFAM" id="SSF103190">
    <property type="entry name" value="Sensory domain-like"/>
    <property type="match status" value="1"/>
</dbReference>
<feature type="transmembrane region" description="Helical" evidence="10">
    <location>
        <begin position="28"/>
        <end position="46"/>
    </location>
</feature>
<evidence type="ECO:0000256" key="9">
    <source>
        <dbReference type="PROSITE-ProRule" id="PRU00284"/>
    </source>
</evidence>
<feature type="transmembrane region" description="Helical" evidence="10">
    <location>
        <begin position="288"/>
        <end position="311"/>
    </location>
</feature>
<evidence type="ECO:0000256" key="1">
    <source>
        <dbReference type="ARBA" id="ARBA00004651"/>
    </source>
</evidence>
<dbReference type="PROSITE" id="PS50111">
    <property type="entry name" value="CHEMOTAXIS_TRANSDUC_2"/>
    <property type="match status" value="1"/>
</dbReference>
<feature type="domain" description="Methyl-accepting transducer" evidence="11">
    <location>
        <begin position="371"/>
        <end position="600"/>
    </location>
</feature>
<gene>
    <name evidence="13" type="ORF">CVE23_05750</name>
</gene>
<keyword evidence="6 10" id="KW-0472">Membrane</keyword>
<keyword evidence="4 10" id="KW-0812">Transmembrane</keyword>
<evidence type="ECO:0000256" key="8">
    <source>
        <dbReference type="ARBA" id="ARBA00029447"/>
    </source>
</evidence>
<dbReference type="SMART" id="SM00283">
    <property type="entry name" value="MA"/>
    <property type="match status" value="1"/>
</dbReference>
<dbReference type="Pfam" id="PF00015">
    <property type="entry name" value="MCPsignal"/>
    <property type="match status" value="1"/>
</dbReference>
<dbReference type="Pfam" id="PF02743">
    <property type="entry name" value="dCache_1"/>
    <property type="match status" value="1"/>
</dbReference>
<dbReference type="PANTHER" id="PTHR43531:SF16">
    <property type="entry name" value="METHYL-ACCEPTING CHEMOTAXIS PROTEIN II"/>
    <property type="match status" value="1"/>
</dbReference>
<reference evidence="14" key="1">
    <citation type="journal article" date="2018" name="Genome Announc.">
        <title>Complete genome sequence of a Dickeya fangzhongdai type strain causing bleeding canker of pear tree trunks.</title>
        <authorList>
            <person name="Zhao Y."/>
            <person name="Tian Y."/>
            <person name="Li X."/>
            <person name="Hu B."/>
        </authorList>
    </citation>
    <scope>NUCLEOTIDE SEQUENCE [LARGE SCALE GENOMIC DNA]</scope>
    <source>
        <strain evidence="14">DSM 101947</strain>
    </source>
</reference>
<dbReference type="InterPro" id="IPR033479">
    <property type="entry name" value="dCache_1"/>
</dbReference>
<evidence type="ECO:0000256" key="5">
    <source>
        <dbReference type="ARBA" id="ARBA00022989"/>
    </source>
</evidence>
<evidence type="ECO:0000313" key="14">
    <source>
        <dbReference type="Proteomes" id="UP000231901"/>
    </source>
</evidence>
<dbReference type="Gene3D" id="3.30.450.20">
    <property type="entry name" value="PAS domain"/>
    <property type="match status" value="2"/>
</dbReference>
<evidence type="ECO:0000256" key="7">
    <source>
        <dbReference type="ARBA" id="ARBA00023224"/>
    </source>
</evidence>
<sequence>MRRSLWLSKKKHFNNYVVTMLKTTRARILAVCTAIIVVALVINTFLNYRVTDKYNDESINNLLTAVTAGHSLAISDWVAAKKQIITSLNSVVLTNDDPIPVFKQMTTAGSFINVYMGYANHTAKFADPGGIPANYDPTVRPWYQQAVREGKAIATAPYLDMATNTIVVSFVSPVLDGGSVKGVLGSDVTMDSVIANVKAIHPTPASYGILIQADGTIIAHPDAKLTLKKLTEIAPQVNLGQVLKSDRPVQLNISGRDMLVRTQPVVGTDWYVLVALDKAEATAGMGSLLWTSVIALVIISILGSVVVGLLINASLKRLLQIRDAMDDISHGTNDLTLRLPDDGHDEVAQIARSFNTFVDKLSMIMLQIRDISASLQTATDEVATGNNDLASRTEAAAASLQQTAAALEQISATVTQSAGSAQQVNDRTRSLANDASAGGKVVAEVVDTMQEIEVASGKIGDIIGVIDGIAFQTNILALNAAVEAARAGEQGRGFAVVAGEVRSLAQRSAQAAKEIKALIESTVESVNTGSRQVRQAGNTMTEIVGGVSSVSTVMSEITHASGEQMRGIQEINKAVAQLDSMVQQNAAMVQEAASAFASLQSQSEELHSSISHFKL</sequence>
<dbReference type="Pfam" id="PF00672">
    <property type="entry name" value="HAMP"/>
    <property type="match status" value="1"/>
</dbReference>
<evidence type="ECO:0000256" key="6">
    <source>
        <dbReference type="ARBA" id="ARBA00023136"/>
    </source>
</evidence>
<dbReference type="CDD" id="cd12913">
    <property type="entry name" value="PDC1_MCP_like"/>
    <property type="match status" value="1"/>
</dbReference>
<evidence type="ECO:0000259" key="11">
    <source>
        <dbReference type="PROSITE" id="PS50111"/>
    </source>
</evidence>
<keyword evidence="2" id="KW-1003">Cell membrane</keyword>
<feature type="domain" description="HAMP" evidence="12">
    <location>
        <begin position="312"/>
        <end position="366"/>
    </location>
</feature>
<dbReference type="CDD" id="cd06225">
    <property type="entry name" value="HAMP"/>
    <property type="match status" value="1"/>
</dbReference>
<dbReference type="CDD" id="cd12912">
    <property type="entry name" value="PDC2_MCP_like"/>
    <property type="match status" value="1"/>
</dbReference>
<dbReference type="InterPro" id="IPR004089">
    <property type="entry name" value="MCPsignal_dom"/>
</dbReference>
<accession>A0A2K8QJ73</accession>
<comment type="similarity">
    <text evidence="8">Belongs to the methyl-accepting chemotaxis (MCP) protein family.</text>
</comment>
<dbReference type="InterPro" id="IPR029151">
    <property type="entry name" value="Sensor-like_sf"/>
</dbReference>
<dbReference type="PANTHER" id="PTHR43531">
    <property type="entry name" value="PROTEIN ICFG"/>
    <property type="match status" value="1"/>
</dbReference>
<organism evidence="13 14">
    <name type="scientific">Dickeya fangzhongdai</name>
    <dbReference type="NCBI Taxonomy" id="1778540"/>
    <lineage>
        <taxon>Bacteria</taxon>
        <taxon>Pseudomonadati</taxon>
        <taxon>Pseudomonadota</taxon>
        <taxon>Gammaproteobacteria</taxon>
        <taxon>Enterobacterales</taxon>
        <taxon>Pectobacteriaceae</taxon>
        <taxon>Dickeya</taxon>
    </lineage>
</organism>
<evidence type="ECO:0000313" key="13">
    <source>
        <dbReference type="EMBL" id="ATZ93524.1"/>
    </source>
</evidence>
<dbReference type="PRINTS" id="PR00260">
    <property type="entry name" value="CHEMTRNSDUCR"/>
</dbReference>
<keyword evidence="3" id="KW-0145">Chemotaxis</keyword>
<evidence type="ECO:0000256" key="10">
    <source>
        <dbReference type="SAM" id="Phobius"/>
    </source>
</evidence>
<name>A0A2K8QJ73_9GAMM</name>
<dbReference type="FunFam" id="1.10.287.950:FF:000001">
    <property type="entry name" value="Methyl-accepting chemotaxis sensory transducer"/>
    <property type="match status" value="1"/>
</dbReference>
<dbReference type="SUPFAM" id="SSF58104">
    <property type="entry name" value="Methyl-accepting chemotaxis protein (MCP) signaling domain"/>
    <property type="match status" value="1"/>
</dbReference>
<dbReference type="InterPro" id="IPR004090">
    <property type="entry name" value="Chemotax_Me-accpt_rcpt"/>
</dbReference>
<dbReference type="PROSITE" id="PS50885">
    <property type="entry name" value="HAMP"/>
    <property type="match status" value="1"/>
</dbReference>
<dbReference type="InterPro" id="IPR003660">
    <property type="entry name" value="HAMP_dom"/>
</dbReference>
<evidence type="ECO:0000256" key="4">
    <source>
        <dbReference type="ARBA" id="ARBA00022692"/>
    </source>
</evidence>
<dbReference type="CDD" id="cd11386">
    <property type="entry name" value="MCP_signal"/>
    <property type="match status" value="1"/>
</dbReference>
<dbReference type="KEGG" id="dfn:CVE23_05750"/>
<dbReference type="GO" id="GO:0006935">
    <property type="term" value="P:chemotaxis"/>
    <property type="evidence" value="ECO:0007669"/>
    <property type="project" value="UniProtKB-KW"/>
</dbReference>
<dbReference type="Proteomes" id="UP000231901">
    <property type="component" value="Chromosome"/>
</dbReference>
<evidence type="ECO:0000259" key="12">
    <source>
        <dbReference type="PROSITE" id="PS50885"/>
    </source>
</evidence>
<comment type="subcellular location">
    <subcellularLocation>
        <location evidence="1">Cell membrane</location>
        <topology evidence="1">Multi-pass membrane protein</topology>
    </subcellularLocation>
</comment>
<dbReference type="Gene3D" id="1.10.287.950">
    <property type="entry name" value="Methyl-accepting chemotaxis protein"/>
    <property type="match status" value="1"/>
</dbReference>
<dbReference type="GO" id="GO:0007165">
    <property type="term" value="P:signal transduction"/>
    <property type="evidence" value="ECO:0007669"/>
    <property type="project" value="UniProtKB-KW"/>
</dbReference>
<dbReference type="GO" id="GO:0005886">
    <property type="term" value="C:plasma membrane"/>
    <property type="evidence" value="ECO:0007669"/>
    <property type="project" value="UniProtKB-SubCell"/>
</dbReference>
<protein>
    <submittedName>
        <fullName evidence="13">Chemotaxis protein</fullName>
    </submittedName>
</protein>
<dbReference type="EMBL" id="CP025003">
    <property type="protein sequence ID" value="ATZ93524.1"/>
    <property type="molecule type" value="Genomic_DNA"/>
</dbReference>